<keyword evidence="2" id="KW-0472">Membrane</keyword>
<evidence type="ECO:0000256" key="1">
    <source>
        <dbReference type="SAM" id="Coils"/>
    </source>
</evidence>
<keyword evidence="4" id="KW-1185">Reference proteome</keyword>
<sequence>MEETINLNAITVKLIIVVFLALATSYLLTQKKFYNGRNKEKEFEKKSTVSKKHSNKKDIKSILLKTQFEIPETVESSLNSPLSKSKLKKLKKSKIPAESNEQDLLVLGKLANETSTKLKKLVLNLHKPVAATTTSFNKDTQEAPITVTTTNDSLNDIESKTPFKEFTPIKMIEKRYGVSDKKNFFNLDHTPNNSIFTIKSEQAKAMPDAKINVGKCKNEDQSTSASATEKLVVNRPSKNYQIDENRAMRSYKNKMNIEKKSLNDSILLLMESLKAETQKFENCKRENLKLKAEVEELSTELKCLKKELGTEKKKSSNIIKSEIDYYKQLSEKLALQQRKLDKIAAHKNADNASVSAIQKSNDHAAPLKIVEKYFHENIQPDEAYENGLKAGSSFTPPNREENLELKIKNIIKYNDVNYEIDTPNERAVYLPNAAEI</sequence>
<keyword evidence="2" id="KW-0812">Transmembrane</keyword>
<dbReference type="AlphaFoldDB" id="A0AAD5U2X0"/>
<reference evidence="3" key="1">
    <citation type="submission" date="2020-05" db="EMBL/GenBank/DDBJ databases">
        <title>Phylogenomic resolution of chytrid fungi.</title>
        <authorList>
            <person name="Stajich J.E."/>
            <person name="Amses K."/>
            <person name="Simmons R."/>
            <person name="Seto K."/>
            <person name="Myers J."/>
            <person name="Bonds A."/>
            <person name="Quandt C.A."/>
            <person name="Barry K."/>
            <person name="Liu P."/>
            <person name="Grigoriev I."/>
            <person name="Longcore J.E."/>
            <person name="James T.Y."/>
        </authorList>
    </citation>
    <scope>NUCLEOTIDE SEQUENCE</scope>
    <source>
        <strain evidence="3">JEL0476</strain>
    </source>
</reference>
<organism evidence="3 4">
    <name type="scientific">Clydaea vesicula</name>
    <dbReference type="NCBI Taxonomy" id="447962"/>
    <lineage>
        <taxon>Eukaryota</taxon>
        <taxon>Fungi</taxon>
        <taxon>Fungi incertae sedis</taxon>
        <taxon>Chytridiomycota</taxon>
        <taxon>Chytridiomycota incertae sedis</taxon>
        <taxon>Chytridiomycetes</taxon>
        <taxon>Lobulomycetales</taxon>
        <taxon>Lobulomycetaceae</taxon>
        <taxon>Clydaea</taxon>
    </lineage>
</organism>
<proteinExistence type="predicted"/>
<gene>
    <name evidence="3" type="ORF">HK099_003990</name>
</gene>
<comment type="caution">
    <text evidence="3">The sequence shown here is derived from an EMBL/GenBank/DDBJ whole genome shotgun (WGS) entry which is preliminary data.</text>
</comment>
<evidence type="ECO:0000313" key="3">
    <source>
        <dbReference type="EMBL" id="KAJ3220834.1"/>
    </source>
</evidence>
<name>A0AAD5U2X0_9FUNG</name>
<protein>
    <submittedName>
        <fullName evidence="3">Uncharacterized protein</fullName>
    </submittedName>
</protein>
<dbReference type="EMBL" id="JADGJW010000270">
    <property type="protein sequence ID" value="KAJ3220834.1"/>
    <property type="molecule type" value="Genomic_DNA"/>
</dbReference>
<evidence type="ECO:0000256" key="2">
    <source>
        <dbReference type="SAM" id="Phobius"/>
    </source>
</evidence>
<keyword evidence="1" id="KW-0175">Coiled coil</keyword>
<feature type="coiled-coil region" evidence="1">
    <location>
        <begin position="273"/>
        <end position="346"/>
    </location>
</feature>
<feature type="transmembrane region" description="Helical" evidence="2">
    <location>
        <begin position="6"/>
        <end position="29"/>
    </location>
</feature>
<dbReference type="Proteomes" id="UP001211065">
    <property type="component" value="Unassembled WGS sequence"/>
</dbReference>
<keyword evidence="2" id="KW-1133">Transmembrane helix</keyword>
<accession>A0AAD5U2X0</accession>
<evidence type="ECO:0000313" key="4">
    <source>
        <dbReference type="Proteomes" id="UP001211065"/>
    </source>
</evidence>